<sequence>MKKAKKYSHIKKAERSEMAILLKRGYSYGDIAGALGKDKSAISREIKRNSTNGEYDPDKANHKAYVKRKYSKYQGMKVVGDKELRDYIEDNLAEDWSPEEISGRIKEEDKHIKYISPKGIYKFVYSAYGWLLEKHLAYQGKKNGVPRTKITKLEGRVFIDQRPKIVENRARFGDWEGDFIVSGKSGKGVLLVLHERKSRYALIKRIMGLNMKTAYQCIFEMTGGIVINTLTLDNDIIFKRHKELSLILGVPVYFCHPYHSWEKGGVENTNKLIRRYIPKGSDISKYSDEYIQMIQGKLNSRPRKCLNYKTPQEFMLVNNQFKPACRSDRFMQNIFLNNQIIGLNKKSSSVALEGSE</sequence>
<comment type="caution">
    <text evidence="3">The sequence shown here is derived from an EMBL/GenBank/DDBJ whole genome shotgun (WGS) entry which is preliminary data.</text>
</comment>
<dbReference type="PANTHER" id="PTHR10948">
    <property type="entry name" value="TRANSPOSASE"/>
    <property type="match status" value="1"/>
</dbReference>
<dbReference type="PROSITE" id="PS50994">
    <property type="entry name" value="INTEGRASE"/>
    <property type="match status" value="1"/>
</dbReference>
<dbReference type="InterPro" id="IPR053392">
    <property type="entry name" value="Transposase_IS30-like"/>
</dbReference>
<dbReference type="PANTHER" id="PTHR10948:SF23">
    <property type="entry name" value="TRANSPOSASE INSI FOR INSERTION SEQUENCE ELEMENT IS30A-RELATED"/>
    <property type="match status" value="1"/>
</dbReference>
<evidence type="ECO:0000313" key="3">
    <source>
        <dbReference type="EMBL" id="OGF71192.1"/>
    </source>
</evidence>
<dbReference type="InterPro" id="IPR001584">
    <property type="entry name" value="Integrase_cat-core"/>
</dbReference>
<dbReference type="InterPro" id="IPR025246">
    <property type="entry name" value="IS30-like_HTH"/>
</dbReference>
<dbReference type="GO" id="GO:0003676">
    <property type="term" value="F:nucleic acid binding"/>
    <property type="evidence" value="ECO:0007669"/>
    <property type="project" value="InterPro"/>
</dbReference>
<dbReference type="Pfam" id="PF13936">
    <property type="entry name" value="HTH_38"/>
    <property type="match status" value="1"/>
</dbReference>
<gene>
    <name evidence="3" type="ORF">A3C05_03920</name>
</gene>
<dbReference type="GO" id="GO:0004803">
    <property type="term" value="F:transposase activity"/>
    <property type="evidence" value="ECO:0007669"/>
    <property type="project" value="TreeGrafter"/>
</dbReference>
<dbReference type="Gene3D" id="3.30.420.10">
    <property type="entry name" value="Ribonuclease H-like superfamily/Ribonuclease H"/>
    <property type="match status" value="1"/>
</dbReference>
<dbReference type="GO" id="GO:0005829">
    <property type="term" value="C:cytosol"/>
    <property type="evidence" value="ECO:0007669"/>
    <property type="project" value="TreeGrafter"/>
</dbReference>
<dbReference type="GO" id="GO:0032196">
    <property type="term" value="P:transposition"/>
    <property type="evidence" value="ECO:0007669"/>
    <property type="project" value="TreeGrafter"/>
</dbReference>
<dbReference type="SUPFAM" id="SSF53098">
    <property type="entry name" value="Ribonuclease H-like"/>
    <property type="match status" value="1"/>
</dbReference>
<name>A0A1F5W681_9BACT</name>
<dbReference type="EMBL" id="MFHP01000034">
    <property type="protein sequence ID" value="OGF71192.1"/>
    <property type="molecule type" value="Genomic_DNA"/>
</dbReference>
<keyword evidence="1" id="KW-0233">DNA recombination</keyword>
<organism evidence="3 4">
    <name type="scientific">Candidatus Giovannonibacteria bacterium RIFCSPHIGHO2_02_FULL_45_40</name>
    <dbReference type="NCBI Taxonomy" id="1798337"/>
    <lineage>
        <taxon>Bacteria</taxon>
        <taxon>Candidatus Giovannoniibacteriota</taxon>
    </lineage>
</organism>
<evidence type="ECO:0000259" key="2">
    <source>
        <dbReference type="PROSITE" id="PS50994"/>
    </source>
</evidence>
<dbReference type="GO" id="GO:0015074">
    <property type="term" value="P:DNA integration"/>
    <property type="evidence" value="ECO:0007669"/>
    <property type="project" value="InterPro"/>
</dbReference>
<dbReference type="InterPro" id="IPR012337">
    <property type="entry name" value="RNaseH-like_sf"/>
</dbReference>
<evidence type="ECO:0000313" key="4">
    <source>
        <dbReference type="Proteomes" id="UP000178743"/>
    </source>
</evidence>
<dbReference type="Proteomes" id="UP000178743">
    <property type="component" value="Unassembled WGS sequence"/>
</dbReference>
<dbReference type="AlphaFoldDB" id="A0A1F5W681"/>
<reference evidence="3 4" key="1">
    <citation type="journal article" date="2016" name="Nat. Commun.">
        <title>Thousands of microbial genomes shed light on interconnected biogeochemical processes in an aquifer system.</title>
        <authorList>
            <person name="Anantharaman K."/>
            <person name="Brown C.T."/>
            <person name="Hug L.A."/>
            <person name="Sharon I."/>
            <person name="Castelle C.J."/>
            <person name="Probst A.J."/>
            <person name="Thomas B.C."/>
            <person name="Singh A."/>
            <person name="Wilkins M.J."/>
            <person name="Karaoz U."/>
            <person name="Brodie E.L."/>
            <person name="Williams K.H."/>
            <person name="Hubbard S.S."/>
            <person name="Banfield J.F."/>
        </authorList>
    </citation>
    <scope>NUCLEOTIDE SEQUENCE [LARGE SCALE GENOMIC DNA]</scope>
</reference>
<dbReference type="NCBIfam" id="NF033563">
    <property type="entry name" value="transpos_IS30"/>
    <property type="match status" value="1"/>
</dbReference>
<protein>
    <recommendedName>
        <fullName evidence="2">Integrase catalytic domain-containing protein</fullName>
    </recommendedName>
</protein>
<dbReference type="InterPro" id="IPR051917">
    <property type="entry name" value="Transposase-Integrase"/>
</dbReference>
<proteinExistence type="predicted"/>
<accession>A0A1F5W681</accession>
<feature type="domain" description="Integrase catalytic" evidence="2">
    <location>
        <begin position="159"/>
        <end position="319"/>
    </location>
</feature>
<evidence type="ECO:0000256" key="1">
    <source>
        <dbReference type="ARBA" id="ARBA00023172"/>
    </source>
</evidence>
<dbReference type="InterPro" id="IPR036397">
    <property type="entry name" value="RNaseH_sf"/>
</dbReference>
<dbReference type="GO" id="GO:0006310">
    <property type="term" value="P:DNA recombination"/>
    <property type="evidence" value="ECO:0007669"/>
    <property type="project" value="UniProtKB-KW"/>
</dbReference>